<comment type="caution">
    <text evidence="2">The sequence shown here is derived from an EMBL/GenBank/DDBJ whole genome shotgun (WGS) entry which is preliminary data.</text>
</comment>
<dbReference type="Pfam" id="PF24898">
    <property type="entry name" value="GGDEF_GdpP"/>
    <property type="match status" value="1"/>
</dbReference>
<gene>
    <name evidence="2" type="ORF">GCM10010916_40520</name>
</gene>
<dbReference type="PROSITE" id="PS50887">
    <property type="entry name" value="GGDEF"/>
    <property type="match status" value="1"/>
</dbReference>
<reference evidence="2" key="1">
    <citation type="journal article" date="2014" name="Int. J. Syst. Evol. Microbiol.">
        <title>Complete genome sequence of Corynebacterium casei LMG S-19264T (=DSM 44701T), isolated from a smear-ripened cheese.</title>
        <authorList>
            <consortium name="US DOE Joint Genome Institute (JGI-PGF)"/>
            <person name="Walter F."/>
            <person name="Albersmeier A."/>
            <person name="Kalinowski J."/>
            <person name="Ruckert C."/>
        </authorList>
    </citation>
    <scope>NUCLEOTIDE SEQUENCE</scope>
    <source>
        <strain evidence="2">CGMCC 1.12987</strain>
    </source>
</reference>
<dbReference type="RefSeq" id="WP_188532889.1">
    <property type="nucleotide sequence ID" value="NZ_BMGR01000015.1"/>
</dbReference>
<organism evidence="2 3">
    <name type="scientific">Paenibacillus abyssi</name>
    <dbReference type="NCBI Taxonomy" id="1340531"/>
    <lineage>
        <taxon>Bacteria</taxon>
        <taxon>Bacillati</taxon>
        <taxon>Bacillota</taxon>
        <taxon>Bacilli</taxon>
        <taxon>Bacillales</taxon>
        <taxon>Paenibacillaceae</taxon>
        <taxon>Paenibacillus</taxon>
    </lineage>
</organism>
<name>A0A917G2B6_9BACL</name>
<evidence type="ECO:0000313" key="3">
    <source>
        <dbReference type="Proteomes" id="UP000644756"/>
    </source>
</evidence>
<accession>A0A917G2B6</accession>
<proteinExistence type="predicted"/>
<dbReference type="Gene3D" id="3.30.70.270">
    <property type="match status" value="1"/>
</dbReference>
<feature type="domain" description="GGDEF" evidence="1">
    <location>
        <begin position="212"/>
        <end position="337"/>
    </location>
</feature>
<dbReference type="AlphaFoldDB" id="A0A917G2B6"/>
<dbReference type="EMBL" id="BMGR01000015">
    <property type="protein sequence ID" value="GGG19589.1"/>
    <property type="molecule type" value="Genomic_DNA"/>
</dbReference>
<keyword evidence="3" id="KW-1185">Reference proteome</keyword>
<dbReference type="Proteomes" id="UP000644756">
    <property type="component" value="Unassembled WGS sequence"/>
</dbReference>
<dbReference type="InterPro" id="IPR043128">
    <property type="entry name" value="Rev_trsase/Diguanyl_cyclase"/>
</dbReference>
<dbReference type="InterPro" id="IPR000160">
    <property type="entry name" value="GGDEF_dom"/>
</dbReference>
<protein>
    <recommendedName>
        <fullName evidence="1">GGDEF domain-containing protein</fullName>
    </recommendedName>
</protein>
<evidence type="ECO:0000313" key="2">
    <source>
        <dbReference type="EMBL" id="GGG19589.1"/>
    </source>
</evidence>
<reference evidence="2" key="2">
    <citation type="submission" date="2020-09" db="EMBL/GenBank/DDBJ databases">
        <authorList>
            <person name="Sun Q."/>
            <person name="Zhou Y."/>
        </authorList>
    </citation>
    <scope>NUCLEOTIDE SEQUENCE</scope>
    <source>
        <strain evidence="2">CGMCC 1.12987</strain>
    </source>
</reference>
<evidence type="ECO:0000259" key="1">
    <source>
        <dbReference type="PROSITE" id="PS50887"/>
    </source>
</evidence>
<sequence>MTVHSQALTPQIKIGIIGTDAVIDKIKKVLPTFPTFSPIFRDVRNEEEAPAIAEQLVGEVEVLLVSGVLSHRIVKEKMPVSVPVFYVPLTGAGLYKALFLSLQSDRLTGGISIDTLTKTMVLRTQKDLEMSHTKVAVYDGPAYAPSDKLIAFHKKQAEEGICSVAFTGVESVAQELSNLGVPNILLLPSEQDIIVTLERALLATESRRGKESQIVVGMINVDEFGKLVQKRNNEHEVQKLKLDIHRMVLEYVESLDGYLTPLGGDEYLFFTTRGIFERETGGYKTIPLAKDASKTYGISLSLGVGFGATANEAGTNARSALQKSKDAGGNTCFIVREDRTLIGPLEMADPVQNVLSPMNPALIKKAEDAGMTSAYLSKLLNNMARFGKYEYKVHELSFLLNITVRSAHRLVLLWMDNGLVEIAGMEKMPKGRPRQIFRFPFLNDV</sequence>